<dbReference type="EMBL" id="NMVQ01000003">
    <property type="protein sequence ID" value="OYO24476.1"/>
    <property type="molecule type" value="Genomic_DNA"/>
</dbReference>
<name>A0A255HAY0_9ACTN</name>
<reference evidence="2 3" key="1">
    <citation type="submission" date="2017-07" db="EMBL/GenBank/DDBJ databases">
        <title>Draft whole genome sequences of clinical Proprionibacteriaceae strains.</title>
        <authorList>
            <person name="Bernier A.-M."/>
            <person name="Bernard K."/>
            <person name="Domingo M.-C."/>
        </authorList>
    </citation>
    <scope>NUCLEOTIDE SEQUENCE [LARGE SCALE GENOMIC DNA]</scope>
    <source>
        <strain evidence="2 3">NML 130396</strain>
    </source>
</reference>
<dbReference type="InterPro" id="IPR004401">
    <property type="entry name" value="YbaB/EbfC"/>
</dbReference>
<feature type="region of interest" description="Disordered" evidence="1">
    <location>
        <begin position="121"/>
        <end position="145"/>
    </location>
</feature>
<gene>
    <name evidence="2" type="ORF">CGZ93_03560</name>
</gene>
<dbReference type="AlphaFoldDB" id="A0A255HAY0"/>
<keyword evidence="3" id="KW-1185">Reference proteome</keyword>
<dbReference type="GO" id="GO:0003677">
    <property type="term" value="F:DNA binding"/>
    <property type="evidence" value="ECO:0007669"/>
    <property type="project" value="InterPro"/>
</dbReference>
<proteinExistence type="predicted"/>
<dbReference type="OrthoDB" id="3728986at2"/>
<evidence type="ECO:0000313" key="3">
    <source>
        <dbReference type="Proteomes" id="UP000216311"/>
    </source>
</evidence>
<comment type="caution">
    <text evidence="2">The sequence shown here is derived from an EMBL/GenBank/DDBJ whole genome shotgun (WGS) entry which is preliminary data.</text>
</comment>
<dbReference type="Pfam" id="PF02575">
    <property type="entry name" value="YbaB_DNA_bd"/>
    <property type="match status" value="1"/>
</dbReference>
<evidence type="ECO:0000256" key="1">
    <source>
        <dbReference type="SAM" id="MobiDB-lite"/>
    </source>
</evidence>
<dbReference type="InterPro" id="IPR036894">
    <property type="entry name" value="YbaB-like_sf"/>
</dbReference>
<dbReference type="SUPFAM" id="SSF82607">
    <property type="entry name" value="YbaB-like"/>
    <property type="match status" value="1"/>
</dbReference>
<accession>A0A255HAY0</accession>
<organism evidence="2 3">
    <name type="scientific">Enemella dayhoffiae</name>
    <dbReference type="NCBI Taxonomy" id="2016507"/>
    <lineage>
        <taxon>Bacteria</taxon>
        <taxon>Bacillati</taxon>
        <taxon>Actinomycetota</taxon>
        <taxon>Actinomycetes</taxon>
        <taxon>Propionibacteriales</taxon>
        <taxon>Propionibacteriaceae</taxon>
        <taxon>Enemella</taxon>
    </lineage>
</organism>
<evidence type="ECO:0008006" key="4">
    <source>
        <dbReference type="Google" id="ProtNLM"/>
    </source>
</evidence>
<sequence>MAPRFPVAEGCRFLSIAAHVMSIAGRRGEPTRWHREHVPNQDQDPMQELQRSLARLHQLSTMIKTVSQQAEGRDPSGAVTVIMDADQRLTSITVATKWQEKVEPEALAAAVQAAISDAMVQSFGGPGQAEPGLQEPPEPSEEDRRRARAMIAEQTDFFRRAAQRSEGELMEKLHGAMARFNQLSSELQPRQDGPAEYFNASRRASIVYQAGFPVEVRLDRNWVKSLSGMSLTAAFAEILEQAAGERNQLHLGLDRTINLGL</sequence>
<dbReference type="Proteomes" id="UP000216311">
    <property type="component" value="Unassembled WGS sequence"/>
</dbReference>
<protein>
    <recommendedName>
        <fullName evidence="4">YbaB/EbfC family DNA-binding protein</fullName>
    </recommendedName>
</protein>
<evidence type="ECO:0000313" key="2">
    <source>
        <dbReference type="EMBL" id="OYO24476.1"/>
    </source>
</evidence>
<dbReference type="Gene3D" id="3.30.1310.10">
    <property type="entry name" value="Nucleoid-associated protein YbaB-like domain"/>
    <property type="match status" value="1"/>
</dbReference>